<evidence type="ECO:0000313" key="4">
    <source>
        <dbReference type="Proteomes" id="UP000019118"/>
    </source>
</evidence>
<keyword evidence="4" id="KW-1185">Reference proteome</keyword>
<proteinExistence type="predicted"/>
<reference evidence="4" key="1">
    <citation type="journal article" date="2013" name="Genome Biol.">
        <title>Draft genome of the mountain pine beetle, Dendroctonus ponderosae Hopkins, a major forest pest.</title>
        <authorList>
            <person name="Keeling C.I."/>
            <person name="Yuen M.M."/>
            <person name="Liao N.Y."/>
            <person name="Docking T.R."/>
            <person name="Chan S.K."/>
            <person name="Taylor G.A."/>
            <person name="Palmquist D.L."/>
            <person name="Jackman S.D."/>
            <person name="Nguyen A."/>
            <person name="Li M."/>
            <person name="Henderson H."/>
            <person name="Janes J.K."/>
            <person name="Zhao Y."/>
            <person name="Pandoh P."/>
            <person name="Moore R."/>
            <person name="Sperling F.A."/>
            <person name="Huber D.P."/>
            <person name="Birol I."/>
            <person name="Jones S.J."/>
            <person name="Bohlmann J."/>
        </authorList>
    </citation>
    <scope>NUCLEOTIDE SEQUENCE</scope>
</reference>
<feature type="signal peptide" evidence="2">
    <location>
        <begin position="1"/>
        <end position="21"/>
    </location>
</feature>
<reference evidence="3" key="2">
    <citation type="submission" date="2024-08" db="UniProtKB">
        <authorList>
            <consortium name="EnsemblMetazoa"/>
        </authorList>
    </citation>
    <scope>IDENTIFICATION</scope>
</reference>
<gene>
    <name evidence="3" type="primary">109542194</name>
</gene>
<dbReference type="AlphaFoldDB" id="A0AAR5Q0V1"/>
<dbReference type="EnsemblMetazoa" id="XM_019911315.1">
    <property type="protein sequence ID" value="XP_019766874.1"/>
    <property type="gene ID" value="LOC109542194"/>
</dbReference>
<evidence type="ECO:0000256" key="2">
    <source>
        <dbReference type="SAM" id="SignalP"/>
    </source>
</evidence>
<feature type="region of interest" description="Disordered" evidence="1">
    <location>
        <begin position="161"/>
        <end position="201"/>
    </location>
</feature>
<organism evidence="3 4">
    <name type="scientific">Dendroctonus ponderosae</name>
    <name type="common">Mountain pine beetle</name>
    <dbReference type="NCBI Taxonomy" id="77166"/>
    <lineage>
        <taxon>Eukaryota</taxon>
        <taxon>Metazoa</taxon>
        <taxon>Ecdysozoa</taxon>
        <taxon>Arthropoda</taxon>
        <taxon>Hexapoda</taxon>
        <taxon>Insecta</taxon>
        <taxon>Pterygota</taxon>
        <taxon>Neoptera</taxon>
        <taxon>Endopterygota</taxon>
        <taxon>Coleoptera</taxon>
        <taxon>Polyphaga</taxon>
        <taxon>Cucujiformia</taxon>
        <taxon>Curculionidae</taxon>
        <taxon>Scolytinae</taxon>
        <taxon>Dendroctonus</taxon>
    </lineage>
</organism>
<evidence type="ECO:0000256" key="1">
    <source>
        <dbReference type="SAM" id="MobiDB-lite"/>
    </source>
</evidence>
<evidence type="ECO:0000313" key="3">
    <source>
        <dbReference type="EnsemblMetazoa" id="XP_019766874.1"/>
    </source>
</evidence>
<feature type="compositionally biased region" description="Acidic residues" evidence="1">
    <location>
        <begin position="169"/>
        <end position="201"/>
    </location>
</feature>
<dbReference type="Proteomes" id="UP000019118">
    <property type="component" value="Unassembled WGS sequence"/>
</dbReference>
<accession>A0AAR5Q0V1</accession>
<name>A0AAR5Q0V1_DENPD</name>
<sequence>MMLGKVSLTLLALCLPALVQSLTCHRCFGYGFCNSPDHEGFSEGIRAATCSSSSYWSAFESDDPFTQVVAKALDANYKRTFLSPVTTQNTTLEYLCLTARIDEPLNNYTLRTCVTRAIPTEGTYPTVCDFIDSYIGSQNVHGGTFSCRQCNEDYCNSHALSAGDGTSGTDEDAEVGEDGGMDDIDDSYVPGADDDDSDEDSSAAHVGSVIIATLFATLPSLVL</sequence>
<protein>
    <recommendedName>
        <fullName evidence="5">Protein quiver</fullName>
    </recommendedName>
</protein>
<feature type="chain" id="PRO_5043366865" description="Protein quiver" evidence="2">
    <location>
        <begin position="22"/>
        <end position="223"/>
    </location>
</feature>
<keyword evidence="2" id="KW-0732">Signal</keyword>
<evidence type="ECO:0008006" key="5">
    <source>
        <dbReference type="Google" id="ProtNLM"/>
    </source>
</evidence>